<keyword evidence="3" id="KW-1185">Reference proteome</keyword>
<gene>
    <name evidence="2" type="ORF">B0H65DRAFT_441236</name>
</gene>
<dbReference type="RefSeq" id="XP_062682711.1">
    <property type="nucleotide sequence ID" value="XM_062825513.1"/>
</dbReference>
<sequence length="147" mass="15385">MALVEWLKIEFPNLSTTQINSILAAHPNSSPTNRAGPFFEMNGLSGANALNMSGGANGQQQRGYNIYAEATFVCPAYSLAGSDQGSRARQADERGSQMQAGYGRKMKEAAGFGSKSCGWFVALNATPVSQPAALSSQSTRAAPHPGA</sequence>
<accession>A0AAE0JHK0</accession>
<evidence type="ECO:0000313" key="2">
    <source>
        <dbReference type="EMBL" id="KAK3347629.1"/>
    </source>
</evidence>
<evidence type="ECO:0000313" key="3">
    <source>
        <dbReference type="Proteomes" id="UP001278500"/>
    </source>
</evidence>
<proteinExistence type="predicted"/>
<organism evidence="2 3">
    <name type="scientific">Neurospora tetraspora</name>
    <dbReference type="NCBI Taxonomy" id="94610"/>
    <lineage>
        <taxon>Eukaryota</taxon>
        <taxon>Fungi</taxon>
        <taxon>Dikarya</taxon>
        <taxon>Ascomycota</taxon>
        <taxon>Pezizomycotina</taxon>
        <taxon>Sordariomycetes</taxon>
        <taxon>Sordariomycetidae</taxon>
        <taxon>Sordariales</taxon>
        <taxon>Sordariaceae</taxon>
        <taxon>Neurospora</taxon>
    </lineage>
</organism>
<dbReference type="Proteomes" id="UP001278500">
    <property type="component" value="Unassembled WGS sequence"/>
</dbReference>
<feature type="region of interest" description="Disordered" evidence="1">
    <location>
        <begin position="82"/>
        <end position="102"/>
    </location>
</feature>
<name>A0AAE0JHK0_9PEZI</name>
<evidence type="ECO:0000256" key="1">
    <source>
        <dbReference type="SAM" id="MobiDB-lite"/>
    </source>
</evidence>
<dbReference type="GeneID" id="87862667"/>
<reference evidence="2" key="2">
    <citation type="submission" date="2023-06" db="EMBL/GenBank/DDBJ databases">
        <authorList>
            <consortium name="Lawrence Berkeley National Laboratory"/>
            <person name="Haridas S."/>
            <person name="Hensen N."/>
            <person name="Bonometti L."/>
            <person name="Westerberg I."/>
            <person name="Brannstrom I.O."/>
            <person name="Guillou S."/>
            <person name="Cros-Aarteil S."/>
            <person name="Calhoun S."/>
            <person name="Kuo A."/>
            <person name="Mondo S."/>
            <person name="Pangilinan J."/>
            <person name="Riley R."/>
            <person name="Labutti K."/>
            <person name="Andreopoulos B."/>
            <person name="Lipzen A."/>
            <person name="Chen C."/>
            <person name="Yanf M."/>
            <person name="Daum C."/>
            <person name="Ng V."/>
            <person name="Clum A."/>
            <person name="Steindorff A."/>
            <person name="Ohm R."/>
            <person name="Martin F."/>
            <person name="Silar P."/>
            <person name="Natvig D."/>
            <person name="Lalanne C."/>
            <person name="Gautier V."/>
            <person name="Ament-Velasquez S.L."/>
            <person name="Kruys A."/>
            <person name="Hutchinson M.I."/>
            <person name="Powell A.J."/>
            <person name="Barry K."/>
            <person name="Miller A.N."/>
            <person name="Grigoriev I.V."/>
            <person name="Debuchy R."/>
            <person name="Gladieux P."/>
            <person name="Thoren M.H."/>
            <person name="Johannesson H."/>
        </authorList>
    </citation>
    <scope>NUCLEOTIDE SEQUENCE</scope>
    <source>
        <strain evidence="2">CBS 560.94</strain>
    </source>
</reference>
<dbReference type="EMBL" id="JAUEPP010000003">
    <property type="protein sequence ID" value="KAK3347629.1"/>
    <property type="molecule type" value="Genomic_DNA"/>
</dbReference>
<dbReference type="AlphaFoldDB" id="A0AAE0JHK0"/>
<reference evidence="2" key="1">
    <citation type="journal article" date="2023" name="Mol. Phylogenet. Evol.">
        <title>Genome-scale phylogeny and comparative genomics of the fungal order Sordariales.</title>
        <authorList>
            <person name="Hensen N."/>
            <person name="Bonometti L."/>
            <person name="Westerberg I."/>
            <person name="Brannstrom I.O."/>
            <person name="Guillou S."/>
            <person name="Cros-Aarteil S."/>
            <person name="Calhoun S."/>
            <person name="Haridas S."/>
            <person name="Kuo A."/>
            <person name="Mondo S."/>
            <person name="Pangilinan J."/>
            <person name="Riley R."/>
            <person name="LaButti K."/>
            <person name="Andreopoulos B."/>
            <person name="Lipzen A."/>
            <person name="Chen C."/>
            <person name="Yan M."/>
            <person name="Daum C."/>
            <person name="Ng V."/>
            <person name="Clum A."/>
            <person name="Steindorff A."/>
            <person name="Ohm R.A."/>
            <person name="Martin F."/>
            <person name="Silar P."/>
            <person name="Natvig D.O."/>
            <person name="Lalanne C."/>
            <person name="Gautier V."/>
            <person name="Ament-Velasquez S.L."/>
            <person name="Kruys A."/>
            <person name="Hutchinson M.I."/>
            <person name="Powell A.J."/>
            <person name="Barry K."/>
            <person name="Miller A.N."/>
            <person name="Grigoriev I.V."/>
            <person name="Debuchy R."/>
            <person name="Gladieux P."/>
            <person name="Hiltunen Thoren M."/>
            <person name="Johannesson H."/>
        </authorList>
    </citation>
    <scope>NUCLEOTIDE SEQUENCE</scope>
    <source>
        <strain evidence="2">CBS 560.94</strain>
    </source>
</reference>
<protein>
    <submittedName>
        <fullName evidence="2">Uncharacterized protein</fullName>
    </submittedName>
</protein>
<comment type="caution">
    <text evidence="2">The sequence shown here is derived from an EMBL/GenBank/DDBJ whole genome shotgun (WGS) entry which is preliminary data.</text>
</comment>